<feature type="signal peptide" evidence="1">
    <location>
        <begin position="1"/>
        <end position="28"/>
    </location>
</feature>
<protein>
    <submittedName>
        <fullName evidence="2">Uncharacterized protein</fullName>
    </submittedName>
</protein>
<name>A0A4C1Y030_EUMVA</name>
<sequence length="144" mass="16255">MKGCGMNTIKYLLVVFNALFMYWTGLESEASQSQIKNDSAKVCTGDKVIKNFVHNGFNVMVYDIDPAQLPFVTALILVLTFPQPPYLPLTSSSSLSIFSANLTSFQAKRHDGVYDSLEILMKLNIYVLWTTTKAKFKFEPNRLN</sequence>
<accession>A0A4C1Y030</accession>
<feature type="chain" id="PRO_5020041862" evidence="1">
    <location>
        <begin position="29"/>
        <end position="144"/>
    </location>
</feature>
<keyword evidence="3" id="KW-1185">Reference proteome</keyword>
<dbReference type="OrthoDB" id="6134317at2759"/>
<evidence type="ECO:0000313" key="3">
    <source>
        <dbReference type="Proteomes" id="UP000299102"/>
    </source>
</evidence>
<evidence type="ECO:0000313" key="2">
    <source>
        <dbReference type="EMBL" id="GBP67919.1"/>
    </source>
</evidence>
<proteinExistence type="predicted"/>
<comment type="caution">
    <text evidence="2">The sequence shown here is derived from an EMBL/GenBank/DDBJ whole genome shotgun (WGS) entry which is preliminary data.</text>
</comment>
<dbReference type="EMBL" id="BGZK01000996">
    <property type="protein sequence ID" value="GBP67919.1"/>
    <property type="molecule type" value="Genomic_DNA"/>
</dbReference>
<reference evidence="2 3" key="1">
    <citation type="journal article" date="2019" name="Commun. Biol.">
        <title>The bagworm genome reveals a unique fibroin gene that provides high tensile strength.</title>
        <authorList>
            <person name="Kono N."/>
            <person name="Nakamura H."/>
            <person name="Ohtoshi R."/>
            <person name="Tomita M."/>
            <person name="Numata K."/>
            <person name="Arakawa K."/>
        </authorList>
    </citation>
    <scope>NUCLEOTIDE SEQUENCE [LARGE SCALE GENOMIC DNA]</scope>
</reference>
<gene>
    <name evidence="2" type="ORF">EVAR_97711_1</name>
</gene>
<keyword evidence="1" id="KW-0732">Signal</keyword>
<dbReference type="AlphaFoldDB" id="A0A4C1Y030"/>
<evidence type="ECO:0000256" key="1">
    <source>
        <dbReference type="SAM" id="SignalP"/>
    </source>
</evidence>
<dbReference type="Proteomes" id="UP000299102">
    <property type="component" value="Unassembled WGS sequence"/>
</dbReference>
<organism evidence="2 3">
    <name type="scientific">Eumeta variegata</name>
    <name type="common">Bagworm moth</name>
    <name type="synonym">Eumeta japonica</name>
    <dbReference type="NCBI Taxonomy" id="151549"/>
    <lineage>
        <taxon>Eukaryota</taxon>
        <taxon>Metazoa</taxon>
        <taxon>Ecdysozoa</taxon>
        <taxon>Arthropoda</taxon>
        <taxon>Hexapoda</taxon>
        <taxon>Insecta</taxon>
        <taxon>Pterygota</taxon>
        <taxon>Neoptera</taxon>
        <taxon>Endopterygota</taxon>
        <taxon>Lepidoptera</taxon>
        <taxon>Glossata</taxon>
        <taxon>Ditrysia</taxon>
        <taxon>Tineoidea</taxon>
        <taxon>Psychidae</taxon>
        <taxon>Oiketicinae</taxon>
        <taxon>Eumeta</taxon>
    </lineage>
</organism>